<keyword evidence="3" id="KW-1185">Reference proteome</keyword>
<keyword evidence="1" id="KW-0732">Signal</keyword>
<dbReference type="RefSeq" id="WP_276095445.1">
    <property type="nucleotide sequence ID" value="NZ_JARJBC010000017.1"/>
</dbReference>
<feature type="chain" id="PRO_5047177135" description="Secreted protein" evidence="1">
    <location>
        <begin position="29"/>
        <end position="182"/>
    </location>
</feature>
<feature type="signal peptide" evidence="1">
    <location>
        <begin position="1"/>
        <end position="28"/>
    </location>
</feature>
<accession>A0ABT5ZRD9</accession>
<dbReference type="EMBL" id="JARJBC010000017">
    <property type="protein sequence ID" value="MDF3292378.1"/>
    <property type="molecule type" value="Genomic_DNA"/>
</dbReference>
<reference evidence="2 3" key="1">
    <citation type="submission" date="2023-03" db="EMBL/GenBank/DDBJ databases">
        <title>Draft genome sequence of Streptomyces sp. RB6PN23 isolated from peat swamp forest in Thailand.</title>
        <authorList>
            <person name="Klaysubun C."/>
            <person name="Duangmal K."/>
        </authorList>
    </citation>
    <scope>NUCLEOTIDE SEQUENCE [LARGE SCALE GENOMIC DNA]</scope>
    <source>
        <strain evidence="2 3">RB6PN23</strain>
    </source>
</reference>
<name>A0ABT5ZRD9_9ACTN</name>
<evidence type="ECO:0000313" key="3">
    <source>
        <dbReference type="Proteomes" id="UP001216579"/>
    </source>
</evidence>
<evidence type="ECO:0008006" key="4">
    <source>
        <dbReference type="Google" id="ProtNLM"/>
    </source>
</evidence>
<dbReference type="Proteomes" id="UP001216579">
    <property type="component" value="Unassembled WGS sequence"/>
</dbReference>
<comment type="caution">
    <text evidence="2">The sequence shown here is derived from an EMBL/GenBank/DDBJ whole genome shotgun (WGS) entry which is preliminary data.</text>
</comment>
<evidence type="ECO:0000256" key="1">
    <source>
        <dbReference type="SAM" id="SignalP"/>
    </source>
</evidence>
<evidence type="ECO:0000313" key="2">
    <source>
        <dbReference type="EMBL" id="MDF3292378.1"/>
    </source>
</evidence>
<sequence length="182" mass="18728">MKRTTIRVATVAMGAAMVLVATGPLASAAEANGLQRAEQNQAAVQLASTMRENGVPPIVEDGLDDRLAALPTHRTLDQVLGAMYPGDEAAQATAKAAITGGSEGPQFYSFWGTTWKYTKCVAAVGAAFIPTSKAYKAIKELGGVAEAAKLLVMAGDVNAFKRAAGNAALDILGIGAIQSNCF</sequence>
<protein>
    <recommendedName>
        <fullName evidence="4">Secreted protein</fullName>
    </recommendedName>
</protein>
<organism evidence="2 3">
    <name type="scientific">Streptomyces silvisoli</name>
    <dbReference type="NCBI Taxonomy" id="3034235"/>
    <lineage>
        <taxon>Bacteria</taxon>
        <taxon>Bacillati</taxon>
        <taxon>Actinomycetota</taxon>
        <taxon>Actinomycetes</taxon>
        <taxon>Kitasatosporales</taxon>
        <taxon>Streptomycetaceae</taxon>
        <taxon>Streptomyces</taxon>
    </lineage>
</organism>
<proteinExistence type="predicted"/>
<gene>
    <name evidence="2" type="ORF">P3G67_24710</name>
</gene>